<dbReference type="SUPFAM" id="SSF54695">
    <property type="entry name" value="POZ domain"/>
    <property type="match status" value="1"/>
</dbReference>
<dbReference type="AlphaFoldDB" id="A0A9P9WE97"/>
<dbReference type="EMBL" id="JAFIMR010000034">
    <property type="protein sequence ID" value="KAI1859352.1"/>
    <property type="molecule type" value="Genomic_DNA"/>
</dbReference>
<dbReference type="Proteomes" id="UP000829685">
    <property type="component" value="Unassembled WGS sequence"/>
</dbReference>
<protein>
    <recommendedName>
        <fullName evidence="1">BTB domain-containing protein</fullName>
    </recommendedName>
</protein>
<evidence type="ECO:0000313" key="3">
    <source>
        <dbReference type="Proteomes" id="UP000829685"/>
    </source>
</evidence>
<reference evidence="2" key="1">
    <citation type="submission" date="2021-03" db="EMBL/GenBank/DDBJ databases">
        <title>Revisited historic fungal species revealed as producer of novel bioactive compounds through whole genome sequencing and comparative genomics.</title>
        <authorList>
            <person name="Vignolle G.A."/>
            <person name="Hochenegger N."/>
            <person name="Mach R.L."/>
            <person name="Mach-Aigner A.R."/>
            <person name="Javad Rahimi M."/>
            <person name="Salim K.A."/>
            <person name="Chan C.M."/>
            <person name="Lim L.B.L."/>
            <person name="Cai F."/>
            <person name="Druzhinina I.S."/>
            <person name="U'Ren J.M."/>
            <person name="Derntl C."/>
        </authorList>
    </citation>
    <scope>NUCLEOTIDE SEQUENCE</scope>
    <source>
        <strain evidence="2">TUCIM 5799</strain>
    </source>
</reference>
<dbReference type="PANTHER" id="PTHR24413">
    <property type="entry name" value="SPECKLE-TYPE POZ PROTEIN"/>
    <property type="match status" value="1"/>
</dbReference>
<feature type="domain" description="BTB" evidence="1">
    <location>
        <begin position="19"/>
        <end position="93"/>
    </location>
</feature>
<evidence type="ECO:0000259" key="1">
    <source>
        <dbReference type="PROSITE" id="PS50097"/>
    </source>
</evidence>
<gene>
    <name evidence="2" type="ORF">JX265_010355</name>
</gene>
<dbReference type="SMART" id="SM00225">
    <property type="entry name" value="BTB"/>
    <property type="match status" value="1"/>
</dbReference>
<name>A0A9P9WE97_9PEZI</name>
<dbReference type="InterPro" id="IPR000210">
    <property type="entry name" value="BTB/POZ_dom"/>
</dbReference>
<keyword evidence="3" id="KW-1185">Reference proteome</keyword>
<proteinExistence type="predicted"/>
<sequence length="357" mass="40605">MDDLSIDFGSLLHDSDNFSDVTVKCQDEQGRTMQEWRLHRAVLASRSPFFRKALTDKSTTASQTSSIVITGQEPRDLGWVFEWIYTGVIAPDALNDEQGIYMACLDMAHCADYLMMDRLIDEAMRCLQENLANKSIFAQRKRISCTSQYDQIDEGDLLGLFVAIRYIFKACIDSDRTNHYATFTQQAKTAFCNFVADTHYWILPDRNFQMLCQDVPEFHYLVLQNFAGASAAGKVWVANWDTACSWCEKLIFGVKPSFCARLGQHDNKLYAACPDCSESFDDDPDLQLEKEELCGLFRDMEMRRRGKTKQSTSEVDPLVAGGGVVQGPGCWLIQLLVNRLLYNCRQLMWLQMASGVQ</sequence>
<dbReference type="Gene3D" id="3.30.710.10">
    <property type="entry name" value="Potassium Channel Kv1.1, Chain A"/>
    <property type="match status" value="1"/>
</dbReference>
<accession>A0A9P9WE97</accession>
<dbReference type="Pfam" id="PF00651">
    <property type="entry name" value="BTB"/>
    <property type="match status" value="1"/>
</dbReference>
<dbReference type="InterPro" id="IPR011333">
    <property type="entry name" value="SKP1/BTB/POZ_sf"/>
</dbReference>
<organism evidence="2 3">
    <name type="scientific">Neoarthrinium moseri</name>
    <dbReference type="NCBI Taxonomy" id="1658444"/>
    <lineage>
        <taxon>Eukaryota</taxon>
        <taxon>Fungi</taxon>
        <taxon>Dikarya</taxon>
        <taxon>Ascomycota</taxon>
        <taxon>Pezizomycotina</taxon>
        <taxon>Sordariomycetes</taxon>
        <taxon>Xylariomycetidae</taxon>
        <taxon>Amphisphaeriales</taxon>
        <taxon>Apiosporaceae</taxon>
        <taxon>Neoarthrinium</taxon>
    </lineage>
</organism>
<dbReference type="PROSITE" id="PS50097">
    <property type="entry name" value="BTB"/>
    <property type="match status" value="1"/>
</dbReference>
<dbReference type="CDD" id="cd18186">
    <property type="entry name" value="BTB_POZ_ZBTB_KLHL-like"/>
    <property type="match status" value="1"/>
</dbReference>
<comment type="caution">
    <text evidence="2">The sequence shown here is derived from an EMBL/GenBank/DDBJ whole genome shotgun (WGS) entry which is preliminary data.</text>
</comment>
<evidence type="ECO:0000313" key="2">
    <source>
        <dbReference type="EMBL" id="KAI1859352.1"/>
    </source>
</evidence>